<evidence type="ECO:0000313" key="3">
    <source>
        <dbReference type="Proteomes" id="UP000640509"/>
    </source>
</evidence>
<gene>
    <name evidence="2" type="ORF">GCM10011402_06610</name>
</gene>
<dbReference type="InterPro" id="IPR013149">
    <property type="entry name" value="ADH-like_C"/>
</dbReference>
<dbReference type="InterPro" id="IPR036291">
    <property type="entry name" value="NAD(P)-bd_dom_sf"/>
</dbReference>
<evidence type="ECO:0000313" key="2">
    <source>
        <dbReference type="EMBL" id="GGF57337.1"/>
    </source>
</evidence>
<accession>A0ABQ1VE35</accession>
<proteinExistence type="predicted"/>
<dbReference type="Pfam" id="PF08240">
    <property type="entry name" value="ADH_N"/>
    <property type="match status" value="1"/>
</dbReference>
<dbReference type="InterPro" id="IPR020843">
    <property type="entry name" value="ER"/>
</dbReference>
<dbReference type="EMBL" id="BMIV01000002">
    <property type="protein sequence ID" value="GGF57337.1"/>
    <property type="molecule type" value="Genomic_DNA"/>
</dbReference>
<dbReference type="PANTHER" id="PTHR43677">
    <property type="entry name" value="SHORT-CHAIN DEHYDROGENASE/REDUCTASE"/>
    <property type="match status" value="1"/>
</dbReference>
<dbReference type="InterPro" id="IPR051397">
    <property type="entry name" value="Zn-ADH-like_protein"/>
</dbReference>
<protein>
    <submittedName>
        <fullName evidence="2">NADPH:quinone oxidoreductase</fullName>
    </submittedName>
</protein>
<dbReference type="SUPFAM" id="SSF50129">
    <property type="entry name" value="GroES-like"/>
    <property type="match status" value="1"/>
</dbReference>
<dbReference type="Gene3D" id="3.90.180.10">
    <property type="entry name" value="Medium-chain alcohol dehydrogenases, catalytic domain"/>
    <property type="match status" value="1"/>
</dbReference>
<sequence>MTKTSATVGLDEIRIAVVRQLGDDPVVDRQAAPQPGPDRVLVRLRAAALNFADLLKARGEYQERQEPPFVPGLEGAGEILSAPPGSGFRPGDRVAVLAAGTMAQTIAVPSAACTAIPDAMTFEQAAGFQIAYGTSHLALAARAHLKAGQTLAVLGAAGGVGLTAVEIGRAMGARVIGVARGQDRLDTVRAAGADVVIDSAGCADLKGALRDLGGVDVVYDAVGDSAGEAAFRALNPGGHFLAIGFAGGRPPVLPLNHALVKNISIHGFYWGGYARLDPQAVSDSMASLFRMFRDGRLAPVVGQVMALDRIAEAFDLLRSRKSVGKIVVTL</sequence>
<dbReference type="InterPro" id="IPR013154">
    <property type="entry name" value="ADH-like_N"/>
</dbReference>
<dbReference type="CDD" id="cd08241">
    <property type="entry name" value="QOR1"/>
    <property type="match status" value="1"/>
</dbReference>
<name>A0ABQ1VE35_9RHOB</name>
<dbReference type="Proteomes" id="UP000640509">
    <property type="component" value="Unassembled WGS sequence"/>
</dbReference>
<dbReference type="SUPFAM" id="SSF51735">
    <property type="entry name" value="NAD(P)-binding Rossmann-fold domains"/>
    <property type="match status" value="1"/>
</dbReference>
<keyword evidence="3" id="KW-1185">Reference proteome</keyword>
<comment type="caution">
    <text evidence="2">The sequence shown here is derived from an EMBL/GenBank/DDBJ whole genome shotgun (WGS) entry which is preliminary data.</text>
</comment>
<reference evidence="3" key="1">
    <citation type="journal article" date="2019" name="Int. J. Syst. Evol. Microbiol.">
        <title>The Global Catalogue of Microorganisms (GCM) 10K type strain sequencing project: providing services to taxonomists for standard genome sequencing and annotation.</title>
        <authorList>
            <consortium name="The Broad Institute Genomics Platform"/>
            <consortium name="The Broad Institute Genome Sequencing Center for Infectious Disease"/>
            <person name="Wu L."/>
            <person name="Ma J."/>
        </authorList>
    </citation>
    <scope>NUCLEOTIDE SEQUENCE [LARGE SCALE GENOMIC DNA]</scope>
    <source>
        <strain evidence="3">CGMCC 1.15419</strain>
    </source>
</reference>
<evidence type="ECO:0000259" key="1">
    <source>
        <dbReference type="SMART" id="SM00829"/>
    </source>
</evidence>
<dbReference type="SMART" id="SM00829">
    <property type="entry name" value="PKS_ER"/>
    <property type="match status" value="1"/>
</dbReference>
<dbReference type="RefSeq" id="WP_229665017.1">
    <property type="nucleotide sequence ID" value="NZ_BMIV01000002.1"/>
</dbReference>
<dbReference type="Gene3D" id="3.40.50.720">
    <property type="entry name" value="NAD(P)-binding Rossmann-like Domain"/>
    <property type="match status" value="1"/>
</dbReference>
<organism evidence="2 3">
    <name type="scientific">Paracoccus acridae</name>
    <dbReference type="NCBI Taxonomy" id="1795310"/>
    <lineage>
        <taxon>Bacteria</taxon>
        <taxon>Pseudomonadati</taxon>
        <taxon>Pseudomonadota</taxon>
        <taxon>Alphaproteobacteria</taxon>
        <taxon>Rhodobacterales</taxon>
        <taxon>Paracoccaceae</taxon>
        <taxon>Paracoccus</taxon>
    </lineage>
</organism>
<dbReference type="InterPro" id="IPR011032">
    <property type="entry name" value="GroES-like_sf"/>
</dbReference>
<dbReference type="Pfam" id="PF00107">
    <property type="entry name" value="ADH_zinc_N"/>
    <property type="match status" value="1"/>
</dbReference>
<dbReference type="PANTHER" id="PTHR43677:SF4">
    <property type="entry name" value="QUINONE OXIDOREDUCTASE-LIKE PROTEIN 2"/>
    <property type="match status" value="1"/>
</dbReference>
<feature type="domain" description="Enoyl reductase (ER)" evidence="1">
    <location>
        <begin position="22"/>
        <end position="328"/>
    </location>
</feature>